<proteinExistence type="inferred from homology"/>
<keyword evidence="7" id="KW-1185">Reference proteome</keyword>
<keyword evidence="3" id="KW-0560">Oxidoreductase</keyword>
<evidence type="ECO:0000313" key="7">
    <source>
        <dbReference type="Proteomes" id="UP000507245"/>
    </source>
</evidence>
<evidence type="ECO:0000313" key="6">
    <source>
        <dbReference type="EMBL" id="CAB4305024.1"/>
    </source>
</evidence>
<organism evidence="6 7">
    <name type="scientific">Prunus armeniaca</name>
    <name type="common">Apricot</name>
    <name type="synonym">Armeniaca vulgaris</name>
    <dbReference type="NCBI Taxonomy" id="36596"/>
    <lineage>
        <taxon>Eukaryota</taxon>
        <taxon>Viridiplantae</taxon>
        <taxon>Streptophyta</taxon>
        <taxon>Embryophyta</taxon>
        <taxon>Tracheophyta</taxon>
        <taxon>Spermatophyta</taxon>
        <taxon>Magnoliopsida</taxon>
        <taxon>eudicotyledons</taxon>
        <taxon>Gunneridae</taxon>
        <taxon>Pentapetalae</taxon>
        <taxon>rosids</taxon>
        <taxon>fabids</taxon>
        <taxon>Rosales</taxon>
        <taxon>Rosaceae</taxon>
        <taxon>Amygdaloideae</taxon>
        <taxon>Amygdaleae</taxon>
        <taxon>Prunus</taxon>
    </lineage>
</organism>
<dbReference type="Proteomes" id="UP000507245">
    <property type="component" value="Unassembled WGS sequence"/>
</dbReference>
<dbReference type="AlphaFoldDB" id="A0A6J5X1B2"/>
<feature type="domain" description="Lactate/malate dehydrogenase C-terminal" evidence="5">
    <location>
        <begin position="71"/>
        <end position="140"/>
    </location>
</feature>
<dbReference type="GO" id="GO:0006108">
    <property type="term" value="P:malate metabolic process"/>
    <property type="evidence" value="ECO:0007669"/>
    <property type="project" value="InterPro"/>
</dbReference>
<reference evidence="7" key="1">
    <citation type="journal article" date="2020" name="Genome Biol.">
        <title>Gamete binning: chromosome-level and haplotype-resolved genome assembly enabled by high-throughput single-cell sequencing of gamete genomes.</title>
        <authorList>
            <person name="Campoy J.A."/>
            <person name="Sun H."/>
            <person name="Goel M."/>
            <person name="Jiao W.-B."/>
            <person name="Folz-Donahue K."/>
            <person name="Wang N."/>
            <person name="Rubio M."/>
            <person name="Liu C."/>
            <person name="Kukat C."/>
            <person name="Ruiz D."/>
            <person name="Huettel B."/>
            <person name="Schneeberger K."/>
        </authorList>
    </citation>
    <scope>NUCLEOTIDE SEQUENCE [LARGE SCALE GENOMIC DNA]</scope>
    <source>
        <strain evidence="7">cv. Rojo Pasion</strain>
    </source>
</reference>
<evidence type="ECO:0000259" key="5">
    <source>
        <dbReference type="Pfam" id="PF02866"/>
    </source>
</evidence>
<gene>
    <name evidence="6" type="ORF">ORAREDHAP_LOCUS22876</name>
</gene>
<comment type="subunit">
    <text evidence="2">Homodimer.</text>
</comment>
<dbReference type="InterPro" id="IPR001252">
    <property type="entry name" value="Malate_DH_AS"/>
</dbReference>
<evidence type="ECO:0000256" key="4">
    <source>
        <dbReference type="ARBA" id="ARBA00023027"/>
    </source>
</evidence>
<dbReference type="OrthoDB" id="755699at2759"/>
<name>A0A6J5X1B2_PRUAR</name>
<dbReference type="EMBL" id="CAEKKB010000003">
    <property type="protein sequence ID" value="CAB4305024.1"/>
    <property type="molecule type" value="Genomic_DNA"/>
</dbReference>
<dbReference type="PANTHER" id="PTHR11540">
    <property type="entry name" value="MALATE AND LACTATE DEHYDROGENASE"/>
    <property type="match status" value="1"/>
</dbReference>
<dbReference type="InterPro" id="IPR015955">
    <property type="entry name" value="Lactate_DH/Glyco_Ohase_4_C"/>
</dbReference>
<evidence type="ECO:0000256" key="3">
    <source>
        <dbReference type="ARBA" id="ARBA00023002"/>
    </source>
</evidence>
<dbReference type="InterPro" id="IPR022383">
    <property type="entry name" value="Lactate/malate_DH_C"/>
</dbReference>
<protein>
    <recommendedName>
        <fullName evidence="5">Lactate/malate dehydrogenase C-terminal domain-containing protein</fullName>
    </recommendedName>
</protein>
<comment type="similarity">
    <text evidence="1">Belongs to the LDH/MDH superfamily. MDH type 1 family.</text>
</comment>
<dbReference type="Pfam" id="PF02866">
    <property type="entry name" value="Ldh_1_C"/>
    <property type="match status" value="1"/>
</dbReference>
<dbReference type="PANTHER" id="PTHR11540:SF16">
    <property type="entry name" value="MALATE DEHYDROGENASE, MITOCHONDRIAL"/>
    <property type="match status" value="1"/>
</dbReference>
<dbReference type="GO" id="GO:0005739">
    <property type="term" value="C:mitochondrion"/>
    <property type="evidence" value="ECO:0007669"/>
    <property type="project" value="TreeGrafter"/>
</dbReference>
<dbReference type="PROSITE" id="PS00068">
    <property type="entry name" value="MDH"/>
    <property type="match status" value="1"/>
</dbReference>
<evidence type="ECO:0000256" key="1">
    <source>
        <dbReference type="ARBA" id="ARBA00008824"/>
    </source>
</evidence>
<sequence length="147" mass="16383">MMTHDDLFNINANIVKKLVEVVVDNCHKALIHIISNSIFSVTTLDVGRANTFVAQEKNLKPINVDFPRKSLINLTDEEVENLTVKIQNVGAEVVEENDGAGSATLFMGYATIRFIESSLWALDGDGYGDVYECSYVEFDLIELTFFA</sequence>
<dbReference type="SUPFAM" id="SSF56327">
    <property type="entry name" value="LDH C-terminal domain-like"/>
    <property type="match status" value="1"/>
</dbReference>
<dbReference type="Gene3D" id="3.40.50.720">
    <property type="entry name" value="NAD(P)-binding Rossmann-like Domain"/>
    <property type="match status" value="1"/>
</dbReference>
<keyword evidence="4" id="KW-0520">NAD</keyword>
<evidence type="ECO:0000256" key="2">
    <source>
        <dbReference type="ARBA" id="ARBA00011738"/>
    </source>
</evidence>
<dbReference type="GO" id="GO:0030060">
    <property type="term" value="F:L-malate dehydrogenase (NAD+) activity"/>
    <property type="evidence" value="ECO:0007669"/>
    <property type="project" value="TreeGrafter"/>
</dbReference>
<accession>A0A6J5X1B2</accession>
<dbReference type="Gene3D" id="3.90.110.10">
    <property type="entry name" value="Lactate dehydrogenase/glycoside hydrolase, family 4, C-terminal"/>
    <property type="match status" value="1"/>
</dbReference>